<dbReference type="Gene3D" id="3.30.70.270">
    <property type="match status" value="1"/>
</dbReference>
<gene>
    <name evidence="9" type="ORF">CKO45_15565</name>
</gene>
<dbReference type="InterPro" id="IPR000160">
    <property type="entry name" value="GGDEF_dom"/>
</dbReference>
<dbReference type="Gene3D" id="3.20.20.450">
    <property type="entry name" value="EAL domain"/>
    <property type="match status" value="1"/>
</dbReference>
<sequence>MAGSGKAAQGDRAGGFRRRRIMVPLLAGGLGIGLAVVVAATFILLKVRERMLEDAGRELRNLSYVIADQTERTLHGVDLAMAAVLERARAAGALTAPDAFLAWAVTREAHERLRNRARILPQVGNMILLDATGRVVASSRGWPLEPNDSSDREYFTALRDGAERVLGPAVRNRGNGEWAFHLGLRVEDAEGQFLGAIVGVLELRYFEGVFGGLALAPQSAITLFLADHRLLVRTPRIEAALGQTFPPQYQVGANLQHRQGVAVRATGLDGTERVISARHLVNYGVRVHVSKPVAAVLAAWRVTAWRLAGGALLMLTMLAAAVGLAIRGIRLEAAAADRQIALQAEVAARHAEFREVIEALTQGVCRFGADGRLALANARCPEVTRLPPAALTPGATLRDLAAAAGPAASCLVQELALLAGRRLPDASMLHLPDGRVIGIGVRPMPDGGWMATFEDATDRHAAEARMRHLARHDALTNLPNRMHFHEGLEAALLRADPGGEDRIAVLLMDLDRFKQVNDTLGHPAGDELLRAAASRILHGVRTGRGGGDIVARLGGDEFAILLRAPAGVDGARATAAGVAERLVAALSQPFLLDGQEAQIGATIGTALYPEDGRSAAELMRAADLALYRAKADGRGRHCFFDRSMDAAARERRAMELDLRRMLLEQDGRDLEIHFQPIVEVATRRPTACEALVRWRRPGQEGLVSPAVFVPIAEEANLIMALGERVLRRACREAMRWPDPTLRLAVNLSPAQFRAPGLTQAVHAALAETGLAPHRLELEVTEGVMLLGTDLVFATMHELRALGVRFALDDFGTGYSSLSYLRSFPFERVKIDRDFVRDIEARPDDAAIVRAVASLSTELGMATIAEGVETEGQFRSLAAARCQEAQGYLFGAPVPGEEIVALLQRLDTAPEPAPEPVGGD</sequence>
<dbReference type="CDD" id="cd12914">
    <property type="entry name" value="PDC1_DGC_like"/>
    <property type="match status" value="1"/>
</dbReference>
<dbReference type="SUPFAM" id="SSF55073">
    <property type="entry name" value="Nucleotide cyclase"/>
    <property type="match status" value="1"/>
</dbReference>
<protein>
    <submittedName>
        <fullName evidence="9">Uncharacterized protein</fullName>
    </submittedName>
</protein>
<dbReference type="SMART" id="SM00052">
    <property type="entry name" value="EAL"/>
    <property type="match status" value="1"/>
</dbReference>
<dbReference type="SMART" id="SM00267">
    <property type="entry name" value="GGDEF"/>
    <property type="match status" value="1"/>
</dbReference>
<evidence type="ECO:0000313" key="9">
    <source>
        <dbReference type="EMBL" id="MBK1659650.1"/>
    </source>
</evidence>
<evidence type="ECO:0000256" key="3">
    <source>
        <dbReference type="ARBA" id="ARBA00022692"/>
    </source>
</evidence>
<dbReference type="CDD" id="cd01948">
    <property type="entry name" value="EAL"/>
    <property type="match status" value="1"/>
</dbReference>
<keyword evidence="10" id="KW-1185">Reference proteome</keyword>
<keyword evidence="3 6" id="KW-0812">Transmembrane</keyword>
<name>A0ABS1CYZ4_9PROT</name>
<evidence type="ECO:0000313" key="10">
    <source>
        <dbReference type="Proteomes" id="UP000697995"/>
    </source>
</evidence>
<dbReference type="Gene3D" id="3.30.450.20">
    <property type="entry name" value="PAS domain"/>
    <property type="match status" value="3"/>
</dbReference>
<dbReference type="InterPro" id="IPR035919">
    <property type="entry name" value="EAL_sf"/>
</dbReference>
<dbReference type="Pfam" id="PF00563">
    <property type="entry name" value="EAL"/>
    <property type="match status" value="1"/>
</dbReference>
<accession>A0ABS1CYZ4</accession>
<dbReference type="InterPro" id="IPR035965">
    <property type="entry name" value="PAS-like_dom_sf"/>
</dbReference>
<dbReference type="NCBIfam" id="TIGR00254">
    <property type="entry name" value="GGDEF"/>
    <property type="match status" value="1"/>
</dbReference>
<evidence type="ECO:0000259" key="8">
    <source>
        <dbReference type="PROSITE" id="PS50887"/>
    </source>
</evidence>
<dbReference type="PROSITE" id="PS50883">
    <property type="entry name" value="EAL"/>
    <property type="match status" value="1"/>
</dbReference>
<dbReference type="Pfam" id="PF00990">
    <property type="entry name" value="GGDEF"/>
    <property type="match status" value="1"/>
</dbReference>
<dbReference type="InterPro" id="IPR052155">
    <property type="entry name" value="Biofilm_reg_signaling"/>
</dbReference>
<dbReference type="InterPro" id="IPR043128">
    <property type="entry name" value="Rev_trsase/Diguanyl_cyclase"/>
</dbReference>
<evidence type="ECO:0000256" key="5">
    <source>
        <dbReference type="ARBA" id="ARBA00023136"/>
    </source>
</evidence>
<feature type="domain" description="GGDEF" evidence="8">
    <location>
        <begin position="501"/>
        <end position="642"/>
    </location>
</feature>
<keyword evidence="5 6" id="KW-0472">Membrane</keyword>
<dbReference type="SUPFAM" id="SSF55785">
    <property type="entry name" value="PYP-like sensor domain (PAS domain)"/>
    <property type="match status" value="1"/>
</dbReference>
<dbReference type="CDD" id="cd12915">
    <property type="entry name" value="PDC2_DGC_like"/>
    <property type="match status" value="1"/>
</dbReference>
<evidence type="ECO:0000256" key="2">
    <source>
        <dbReference type="ARBA" id="ARBA00022475"/>
    </source>
</evidence>
<proteinExistence type="predicted"/>
<organism evidence="9 10">
    <name type="scientific">Paracraurococcus ruber</name>
    <dbReference type="NCBI Taxonomy" id="77675"/>
    <lineage>
        <taxon>Bacteria</taxon>
        <taxon>Pseudomonadati</taxon>
        <taxon>Pseudomonadota</taxon>
        <taxon>Alphaproteobacteria</taxon>
        <taxon>Acetobacterales</taxon>
        <taxon>Roseomonadaceae</taxon>
        <taxon>Paracraurococcus</taxon>
    </lineage>
</organism>
<feature type="domain" description="EAL" evidence="7">
    <location>
        <begin position="651"/>
        <end position="906"/>
    </location>
</feature>
<dbReference type="CDD" id="cd01949">
    <property type="entry name" value="GGDEF"/>
    <property type="match status" value="1"/>
</dbReference>
<dbReference type="PANTHER" id="PTHR44757">
    <property type="entry name" value="DIGUANYLATE CYCLASE DGCP"/>
    <property type="match status" value="1"/>
</dbReference>
<dbReference type="PROSITE" id="PS50887">
    <property type="entry name" value="GGDEF"/>
    <property type="match status" value="1"/>
</dbReference>
<dbReference type="InterPro" id="IPR001633">
    <property type="entry name" value="EAL_dom"/>
</dbReference>
<dbReference type="PANTHER" id="PTHR44757:SF2">
    <property type="entry name" value="BIOFILM ARCHITECTURE MAINTENANCE PROTEIN MBAA"/>
    <property type="match status" value="1"/>
</dbReference>
<feature type="transmembrane region" description="Helical" evidence="6">
    <location>
        <begin position="21"/>
        <end position="45"/>
    </location>
</feature>
<evidence type="ECO:0000259" key="7">
    <source>
        <dbReference type="PROSITE" id="PS50883"/>
    </source>
</evidence>
<evidence type="ECO:0000256" key="4">
    <source>
        <dbReference type="ARBA" id="ARBA00022989"/>
    </source>
</evidence>
<dbReference type="EMBL" id="NRSG01000115">
    <property type="protein sequence ID" value="MBK1659650.1"/>
    <property type="molecule type" value="Genomic_DNA"/>
</dbReference>
<comment type="caution">
    <text evidence="9">The sequence shown here is derived from an EMBL/GenBank/DDBJ whole genome shotgun (WGS) entry which is preliminary data.</text>
</comment>
<dbReference type="InterPro" id="IPR033479">
    <property type="entry name" value="dCache_1"/>
</dbReference>
<dbReference type="Pfam" id="PF12860">
    <property type="entry name" value="PAS_7"/>
    <property type="match status" value="1"/>
</dbReference>
<dbReference type="RefSeq" id="WP_133220185.1">
    <property type="nucleotide sequence ID" value="NZ_NRSG01000115.1"/>
</dbReference>
<evidence type="ECO:0000256" key="6">
    <source>
        <dbReference type="SAM" id="Phobius"/>
    </source>
</evidence>
<comment type="subcellular location">
    <subcellularLocation>
        <location evidence="1">Cell membrane</location>
        <topology evidence="1">Multi-pass membrane protein</topology>
    </subcellularLocation>
</comment>
<dbReference type="Pfam" id="PF02743">
    <property type="entry name" value="dCache_1"/>
    <property type="match status" value="1"/>
</dbReference>
<dbReference type="InterPro" id="IPR029787">
    <property type="entry name" value="Nucleotide_cyclase"/>
</dbReference>
<reference evidence="9 10" key="1">
    <citation type="journal article" date="2020" name="Microorganisms">
        <title>Osmotic Adaptation and Compatible Solute Biosynthesis of Phototrophic Bacteria as Revealed from Genome Analyses.</title>
        <authorList>
            <person name="Imhoff J.F."/>
            <person name="Rahn T."/>
            <person name="Kunzel S."/>
            <person name="Keller A."/>
            <person name="Neulinger S.C."/>
        </authorList>
    </citation>
    <scope>NUCLEOTIDE SEQUENCE [LARGE SCALE GENOMIC DNA]</scope>
    <source>
        <strain evidence="9 10">DSM 15382</strain>
    </source>
</reference>
<keyword evidence="2" id="KW-1003">Cell membrane</keyword>
<keyword evidence="4 6" id="KW-1133">Transmembrane helix</keyword>
<dbReference type="Proteomes" id="UP000697995">
    <property type="component" value="Unassembled WGS sequence"/>
</dbReference>
<dbReference type="SUPFAM" id="SSF141868">
    <property type="entry name" value="EAL domain-like"/>
    <property type="match status" value="1"/>
</dbReference>
<evidence type="ECO:0000256" key="1">
    <source>
        <dbReference type="ARBA" id="ARBA00004651"/>
    </source>
</evidence>